<evidence type="ECO:0000256" key="1">
    <source>
        <dbReference type="SAM" id="Coils"/>
    </source>
</evidence>
<keyword evidence="1" id="KW-0175">Coiled coil</keyword>
<accession>A0A811TB92</accession>
<proteinExistence type="predicted"/>
<feature type="coiled-coil region" evidence="1">
    <location>
        <begin position="166"/>
        <end position="227"/>
    </location>
</feature>
<dbReference type="Proteomes" id="UP000634805">
    <property type="component" value="Unassembled WGS sequence"/>
</dbReference>
<organism evidence="2 3">
    <name type="scientific">Candidatus Argoarchaeum ethanivorans</name>
    <dbReference type="NCBI Taxonomy" id="2608793"/>
    <lineage>
        <taxon>Archaea</taxon>
        <taxon>Methanobacteriati</taxon>
        <taxon>Methanobacteriota</taxon>
        <taxon>Stenosarchaea group</taxon>
        <taxon>Methanomicrobia</taxon>
        <taxon>Methanosarcinales</taxon>
        <taxon>Methanosarcinales incertae sedis</taxon>
        <taxon>GOM Arc I cluster</taxon>
        <taxon>Candidatus Argoarchaeum</taxon>
    </lineage>
</organism>
<feature type="coiled-coil region" evidence="1">
    <location>
        <begin position="339"/>
        <end position="366"/>
    </location>
</feature>
<protein>
    <submittedName>
        <fullName evidence="2">Uncharacterized protein</fullName>
    </submittedName>
</protein>
<evidence type="ECO:0000313" key="3">
    <source>
        <dbReference type="Proteomes" id="UP000634805"/>
    </source>
</evidence>
<gene>
    <name evidence="2" type="ORF">EMLJLAPB_00859</name>
</gene>
<reference evidence="2" key="1">
    <citation type="submission" date="2020-10" db="EMBL/GenBank/DDBJ databases">
        <authorList>
            <person name="Hahn C.J."/>
            <person name="Laso-Perez R."/>
            <person name="Vulcano F."/>
            <person name="Vaziourakis K.-M."/>
            <person name="Stokke R."/>
            <person name="Steen I.H."/>
            <person name="Teske A."/>
            <person name="Boetius A."/>
            <person name="Liebeke M."/>
            <person name="Amann R."/>
            <person name="Knittel K."/>
        </authorList>
    </citation>
    <scope>NUCLEOTIDE SEQUENCE</scope>
    <source>
        <strain evidence="2">Gfbio:e3339647-f889-4370-9287-4fb5cb688e4c:AG392D22_GoMArc1</strain>
    </source>
</reference>
<name>A0A811TB92_9EURY</name>
<evidence type="ECO:0000313" key="2">
    <source>
        <dbReference type="EMBL" id="CAD6494604.1"/>
    </source>
</evidence>
<dbReference type="EMBL" id="CAJHIS010000026">
    <property type="protein sequence ID" value="CAD6494604.1"/>
    <property type="molecule type" value="Genomic_DNA"/>
</dbReference>
<dbReference type="AlphaFoldDB" id="A0A811TB92"/>
<sequence>MKLFDRLFKKKEESTAAQHDVIIVDSEELAESLQHEVDCEIEKFDFDFETIIKEIKDTLQVLSKKTDELAQVKLEGSIRQNKIIEFNKNNIIKQIKTLISNTKFPESYSYDELALFQQKTKYSLHTCLENSMKSYHYTKTVIPDSHELIDLIKQIAGRLEEMDNPLVSKKKRLAQLTDAKQQLSQLRQKTAELQKQEQTEQKLREKMNFLQQDINTASDEIEKIKKTPEWENYTKLLRERTTLRKEQEQYLRGLNTQIAPLVKLLNRLEKQSKSQRHTLKDCHKQTLTQLLTTPERTEDTTSFFIYLSELLSHDTLGINPQKIEKITAHLKHILRNNAFEEQQAKYKKIDNELEILEKTINESEVVRKINDLNRARNDETTMLHTFESETNMCRKRAKQLSSEKKQLIENVRQVTNIIFNGTVEFKDSQGAPEYLE</sequence>
<comment type="caution">
    <text evidence="2">The sequence shown here is derived from an EMBL/GenBank/DDBJ whole genome shotgun (WGS) entry which is preliminary data.</text>
</comment>